<dbReference type="PANTHER" id="PTHR46244">
    <property type="entry name" value="PHOSPHOENOLPYRUVATE-PROTEIN PHOSPHOTRANSFERASE"/>
    <property type="match status" value="1"/>
</dbReference>
<evidence type="ECO:0000256" key="13">
    <source>
        <dbReference type="ARBA" id="ARBA00022723"/>
    </source>
</evidence>
<sequence>MMKGIAASPGIAIGKAFVLPHWEWEPADVPIDVADLAYELERLSEGVKTARRELENIRREMAEVLGEAESTIFDAHLAILEDPVFLNEIQELICRGAKKAEAAVKEAVDKFVAMFDLLDDEYMKERALDVKDVGTRLLRSLLGVRDEALPPKDRPYILVGRELTPSQLAHLDTGRLLGIVTQLGGVHSHVAIVARALNIPYVFGLESDQLESVETGDWIVVDGDEGVVVVRPDADVIERYRQRKMSKEDHFRKLMSVARLPSVTRDGHAVRIEANISSFRELDDALRFGASGVGLLRSEFLYMNRSYFPDEEEQTRVYRLIAEKLAGRPLVIRTLDIGGDKQLDYFPLPKEENPSLGYRAIRIMLDRTDLFKTQLRAILRANAYGDIRILYPMVATVDDVRRANRLLDECRLELEREGEEFDPDVRVGVMIELPAAAVIADLLAKEVDFFSIGTNDLVQYVLAVDRMNEQIAHLYDPYHPAVLRLLKLTADGAKKAGIPVSVCGEMAGDPLALPIWYAIGIEGLSMSVRSLLPVKHRLRESRREGAELLFEKLCAAVSSEQVRSLLLEWAWSQQVGEGGAYGAAR</sequence>
<feature type="domain" description="PEP-utilising enzyme C-terminal" evidence="23">
    <location>
        <begin position="257"/>
        <end position="541"/>
    </location>
</feature>
<evidence type="ECO:0000256" key="6">
    <source>
        <dbReference type="ARBA" id="ARBA00012232"/>
    </source>
</evidence>
<dbReference type="AlphaFoldDB" id="A0A2A6E4Y0"/>
<keyword evidence="25" id="KW-0670">Pyruvate</keyword>
<feature type="active site" description="Tele-phosphohistidine intermediate" evidence="18">
    <location>
        <position position="189"/>
    </location>
</feature>
<dbReference type="Gene3D" id="3.20.20.60">
    <property type="entry name" value="Phosphoenolpyruvate-binding domains"/>
    <property type="match status" value="1"/>
</dbReference>
<keyword evidence="15 17" id="KW-0460">Magnesium</keyword>
<feature type="binding site" evidence="20">
    <location>
        <position position="456"/>
    </location>
    <ligand>
        <name>Mg(2+)</name>
        <dbReference type="ChEBI" id="CHEBI:18420"/>
    </ligand>
</feature>
<evidence type="ECO:0000256" key="8">
    <source>
        <dbReference type="ARBA" id="ARBA00022448"/>
    </source>
</evidence>
<dbReference type="InterPro" id="IPR036637">
    <property type="entry name" value="Phosphohistidine_dom_sf"/>
</dbReference>
<comment type="subcellular location">
    <subcellularLocation>
        <location evidence="4 17">Cytoplasm</location>
    </subcellularLocation>
</comment>
<dbReference type="InterPro" id="IPR015813">
    <property type="entry name" value="Pyrv/PenolPyrv_kinase-like_dom"/>
</dbReference>
<dbReference type="PANTHER" id="PTHR46244:SF3">
    <property type="entry name" value="PHOSPHOENOLPYRUVATE-PROTEIN PHOSPHOTRANSFERASE"/>
    <property type="match status" value="1"/>
</dbReference>
<dbReference type="InterPro" id="IPR008279">
    <property type="entry name" value="PEP-util_enz_mobile_dom"/>
</dbReference>
<feature type="coiled-coil region" evidence="21">
    <location>
        <begin position="33"/>
        <end position="67"/>
    </location>
</feature>
<evidence type="ECO:0000256" key="1">
    <source>
        <dbReference type="ARBA" id="ARBA00000683"/>
    </source>
</evidence>
<evidence type="ECO:0000256" key="15">
    <source>
        <dbReference type="ARBA" id="ARBA00022842"/>
    </source>
</evidence>
<protein>
    <recommendedName>
        <fullName evidence="7 17">Phosphoenolpyruvate-protein phosphotransferase</fullName>
        <ecNumber evidence="6 17">2.7.3.9</ecNumber>
    </recommendedName>
    <alternativeName>
        <fullName evidence="16 17">Phosphotransferase system, enzyme I</fullName>
    </alternativeName>
</protein>
<dbReference type="InterPro" id="IPR024692">
    <property type="entry name" value="PTS_EI"/>
</dbReference>
<keyword evidence="14 17" id="KW-0418">Kinase</keyword>
<feature type="active site" description="Proton donor" evidence="18">
    <location>
        <position position="503"/>
    </location>
</feature>
<evidence type="ECO:0000256" key="3">
    <source>
        <dbReference type="ARBA" id="ARBA00002728"/>
    </source>
</evidence>
<keyword evidence="12 17" id="KW-0598">Phosphotransferase system</keyword>
<feature type="binding site" evidence="19">
    <location>
        <position position="466"/>
    </location>
    <ligand>
        <name>phosphoenolpyruvate</name>
        <dbReference type="ChEBI" id="CHEBI:58702"/>
    </ligand>
</feature>
<dbReference type="GO" id="GO:0005737">
    <property type="term" value="C:cytoplasm"/>
    <property type="evidence" value="ECO:0007669"/>
    <property type="project" value="UniProtKB-SubCell"/>
</dbReference>
<comment type="cofactor">
    <cofactor evidence="2 17 20">
        <name>Mg(2+)</name>
        <dbReference type="ChEBI" id="CHEBI:18420"/>
    </cofactor>
</comment>
<dbReference type="Pfam" id="PF02896">
    <property type="entry name" value="PEP-utilizers_C"/>
    <property type="match status" value="1"/>
</dbReference>
<dbReference type="NCBIfam" id="TIGR01417">
    <property type="entry name" value="PTS_I_fam"/>
    <property type="match status" value="1"/>
</dbReference>
<dbReference type="SUPFAM" id="SSF52009">
    <property type="entry name" value="Phosphohistidine domain"/>
    <property type="match status" value="1"/>
</dbReference>
<evidence type="ECO:0000256" key="2">
    <source>
        <dbReference type="ARBA" id="ARBA00001946"/>
    </source>
</evidence>
<evidence type="ECO:0000256" key="7">
    <source>
        <dbReference type="ARBA" id="ARBA00016544"/>
    </source>
</evidence>
<feature type="binding site" evidence="20">
    <location>
        <position position="432"/>
    </location>
    <ligand>
        <name>Mg(2+)</name>
        <dbReference type="ChEBI" id="CHEBI:18420"/>
    </ligand>
</feature>
<evidence type="ECO:0000256" key="9">
    <source>
        <dbReference type="ARBA" id="ARBA00022490"/>
    </source>
</evidence>
<dbReference type="InterPro" id="IPR008731">
    <property type="entry name" value="PTS_EIN"/>
</dbReference>
<evidence type="ECO:0000259" key="23">
    <source>
        <dbReference type="Pfam" id="PF02896"/>
    </source>
</evidence>
<evidence type="ECO:0000256" key="19">
    <source>
        <dbReference type="PIRSR" id="PIRSR000732-2"/>
    </source>
</evidence>
<reference evidence="25 26" key="1">
    <citation type="submission" date="2016-12" db="EMBL/GenBank/DDBJ databases">
        <title>Candidatus Reconcilibacillus cellulovorans genome.</title>
        <authorList>
            <person name="Kolinko S."/>
            <person name="Wu Y.-W."/>
            <person name="Tachea F."/>
            <person name="Denzel E."/>
            <person name="Hiras J."/>
            <person name="Baecker N."/>
            <person name="Chan L.J."/>
            <person name="Eichorst S.A."/>
            <person name="Frey D."/>
            <person name="Adams P.D."/>
            <person name="Pray T."/>
            <person name="Tanjore D."/>
            <person name="Petzold C.J."/>
            <person name="Gladden J.M."/>
            <person name="Simmons B.A."/>
            <person name="Singer S.W."/>
        </authorList>
    </citation>
    <scope>NUCLEOTIDE SEQUENCE [LARGE SCALE GENOMIC DNA]</scope>
    <source>
        <strain evidence="25">JTherm</strain>
    </source>
</reference>
<dbReference type="InterPro" id="IPR023151">
    <property type="entry name" value="PEP_util_CS"/>
</dbReference>
<feature type="binding site" evidence="19">
    <location>
        <position position="333"/>
    </location>
    <ligand>
        <name>phosphoenolpyruvate</name>
        <dbReference type="ChEBI" id="CHEBI:58702"/>
    </ligand>
</feature>
<dbReference type="Gene3D" id="3.50.30.10">
    <property type="entry name" value="Phosphohistidine domain"/>
    <property type="match status" value="1"/>
</dbReference>
<dbReference type="SUPFAM" id="SSF51621">
    <property type="entry name" value="Phosphoenolpyruvate/pyruvate domain"/>
    <property type="match status" value="1"/>
</dbReference>
<comment type="similarity">
    <text evidence="5 17">Belongs to the PEP-utilizing enzyme family.</text>
</comment>
<keyword evidence="21" id="KW-0175">Coiled coil</keyword>
<dbReference type="Gene3D" id="1.10.274.10">
    <property type="entry name" value="PtsI, HPr-binding domain"/>
    <property type="match status" value="1"/>
</dbReference>
<evidence type="ECO:0000256" key="17">
    <source>
        <dbReference type="PIRNR" id="PIRNR000732"/>
    </source>
</evidence>
<evidence type="ECO:0000256" key="4">
    <source>
        <dbReference type="ARBA" id="ARBA00004496"/>
    </source>
</evidence>
<keyword evidence="13 17" id="KW-0479">Metal-binding</keyword>
<dbReference type="InterPro" id="IPR006318">
    <property type="entry name" value="PTS_EI-like"/>
</dbReference>
<dbReference type="GO" id="GO:0016301">
    <property type="term" value="F:kinase activity"/>
    <property type="evidence" value="ECO:0007669"/>
    <property type="project" value="UniProtKB-KW"/>
</dbReference>
<evidence type="ECO:0000313" key="26">
    <source>
        <dbReference type="Proteomes" id="UP000243688"/>
    </source>
</evidence>
<keyword evidence="9 17" id="KW-0963">Cytoplasm</keyword>
<dbReference type="InterPro" id="IPR040442">
    <property type="entry name" value="Pyrv_kinase-like_dom_sf"/>
</dbReference>
<dbReference type="GO" id="GO:0009401">
    <property type="term" value="P:phosphoenolpyruvate-dependent sugar phosphotransferase system"/>
    <property type="evidence" value="ECO:0007669"/>
    <property type="project" value="UniProtKB-KW"/>
</dbReference>
<gene>
    <name evidence="25" type="ORF">BLM47_01290</name>
</gene>
<evidence type="ECO:0000256" key="11">
    <source>
        <dbReference type="ARBA" id="ARBA00022679"/>
    </source>
</evidence>
<dbReference type="PIRSF" id="PIRSF000732">
    <property type="entry name" value="PTS_enzyme_I"/>
    <property type="match status" value="1"/>
</dbReference>
<name>A0A2A6E4Y0_9BACL</name>
<evidence type="ECO:0000259" key="24">
    <source>
        <dbReference type="Pfam" id="PF05524"/>
    </source>
</evidence>
<dbReference type="Proteomes" id="UP000243688">
    <property type="component" value="Unassembled WGS sequence"/>
</dbReference>
<dbReference type="EMBL" id="MOXJ01000001">
    <property type="protein sequence ID" value="PDO11827.1"/>
    <property type="molecule type" value="Genomic_DNA"/>
</dbReference>
<keyword evidence="8 17" id="KW-0813">Transport</keyword>
<feature type="domain" description="PEP-utilising enzyme mobile" evidence="22">
    <location>
        <begin position="155"/>
        <end position="226"/>
    </location>
</feature>
<proteinExistence type="inferred from homology"/>
<evidence type="ECO:0000313" key="25">
    <source>
        <dbReference type="EMBL" id="PDO11827.1"/>
    </source>
</evidence>
<feature type="binding site" evidence="19">
    <location>
        <position position="297"/>
    </location>
    <ligand>
        <name>phosphoenolpyruvate</name>
        <dbReference type="ChEBI" id="CHEBI:58702"/>
    </ligand>
</feature>
<keyword evidence="10 17" id="KW-0762">Sugar transport</keyword>
<evidence type="ECO:0000256" key="14">
    <source>
        <dbReference type="ARBA" id="ARBA00022777"/>
    </source>
</evidence>
<evidence type="ECO:0000256" key="12">
    <source>
        <dbReference type="ARBA" id="ARBA00022683"/>
    </source>
</evidence>
<feature type="domain" description="Phosphotransferase system enzyme I N-terminal" evidence="24">
    <location>
        <begin position="3"/>
        <end position="126"/>
    </location>
</feature>
<keyword evidence="11 17" id="KW-0808">Transferase</keyword>
<dbReference type="PROSITE" id="PS00742">
    <property type="entry name" value="PEP_ENZYMES_2"/>
    <property type="match status" value="1"/>
</dbReference>
<organism evidence="25 26">
    <name type="scientific">Candidatus Reconcilbacillus cellulovorans</name>
    <dbReference type="NCBI Taxonomy" id="1906605"/>
    <lineage>
        <taxon>Bacteria</taxon>
        <taxon>Bacillati</taxon>
        <taxon>Bacillota</taxon>
        <taxon>Bacilli</taxon>
        <taxon>Bacillales</taxon>
        <taxon>Paenibacillaceae</taxon>
        <taxon>Candidatus Reconcilbacillus</taxon>
    </lineage>
</organism>
<evidence type="ECO:0000256" key="20">
    <source>
        <dbReference type="PIRSR" id="PIRSR000732-3"/>
    </source>
</evidence>
<dbReference type="Pfam" id="PF00391">
    <property type="entry name" value="PEP-utilizers"/>
    <property type="match status" value="1"/>
</dbReference>
<dbReference type="GO" id="GO:0008965">
    <property type="term" value="F:phosphoenolpyruvate-protein phosphotransferase activity"/>
    <property type="evidence" value="ECO:0007669"/>
    <property type="project" value="UniProtKB-EC"/>
</dbReference>
<dbReference type="InterPro" id="IPR050499">
    <property type="entry name" value="PEP-utilizing_PTS_enzyme"/>
</dbReference>
<dbReference type="InterPro" id="IPR036618">
    <property type="entry name" value="PtsI_HPr-bd_sf"/>
</dbReference>
<dbReference type="Pfam" id="PF05524">
    <property type="entry name" value="PEP-utilisers_N"/>
    <property type="match status" value="1"/>
</dbReference>
<dbReference type="SUPFAM" id="SSF47831">
    <property type="entry name" value="Enzyme I of the PEP:sugar phosphotransferase system HPr-binding (sub)domain"/>
    <property type="match status" value="1"/>
</dbReference>
<evidence type="ECO:0000256" key="10">
    <source>
        <dbReference type="ARBA" id="ARBA00022597"/>
    </source>
</evidence>
<accession>A0A2A6E4Y0</accession>
<comment type="function">
    <text evidence="3 17">General (non sugar-specific) component of the phosphoenolpyruvate-dependent sugar phosphotransferase system (sugar PTS). This major carbohydrate active-transport system catalyzes the phosphorylation of incoming sugar substrates concomitantly with their translocation across the cell membrane. Enzyme I transfers the phosphoryl group from phosphoenolpyruvate (PEP) to the phosphoryl carrier protein (HPr).</text>
</comment>
<feature type="binding site" evidence="19">
    <location>
        <begin position="455"/>
        <end position="456"/>
    </location>
    <ligand>
        <name>phosphoenolpyruvate</name>
        <dbReference type="ChEBI" id="CHEBI:58702"/>
    </ligand>
</feature>
<evidence type="ECO:0000256" key="16">
    <source>
        <dbReference type="ARBA" id="ARBA00033235"/>
    </source>
</evidence>
<comment type="catalytic activity">
    <reaction evidence="1 17">
        <text>L-histidyl-[protein] + phosphoenolpyruvate = N(pros)-phospho-L-histidyl-[protein] + pyruvate</text>
        <dbReference type="Rhea" id="RHEA:23880"/>
        <dbReference type="Rhea" id="RHEA-COMP:9745"/>
        <dbReference type="Rhea" id="RHEA-COMP:9746"/>
        <dbReference type="ChEBI" id="CHEBI:15361"/>
        <dbReference type="ChEBI" id="CHEBI:29979"/>
        <dbReference type="ChEBI" id="CHEBI:58702"/>
        <dbReference type="ChEBI" id="CHEBI:64837"/>
        <dbReference type="EC" id="2.7.3.9"/>
    </reaction>
</comment>
<dbReference type="PRINTS" id="PR01736">
    <property type="entry name" value="PHPHTRNFRASE"/>
</dbReference>
<evidence type="ECO:0000256" key="21">
    <source>
        <dbReference type="SAM" id="Coils"/>
    </source>
</evidence>
<comment type="caution">
    <text evidence="25">The sequence shown here is derived from an EMBL/GenBank/DDBJ whole genome shotgun (WGS) entry which is preliminary data.</text>
</comment>
<dbReference type="EC" id="2.7.3.9" evidence="6 17"/>
<dbReference type="InterPro" id="IPR000121">
    <property type="entry name" value="PEP_util_C"/>
</dbReference>
<dbReference type="GO" id="GO:0046872">
    <property type="term" value="F:metal ion binding"/>
    <property type="evidence" value="ECO:0007669"/>
    <property type="project" value="UniProtKB-KW"/>
</dbReference>
<evidence type="ECO:0000259" key="22">
    <source>
        <dbReference type="Pfam" id="PF00391"/>
    </source>
</evidence>
<evidence type="ECO:0000256" key="5">
    <source>
        <dbReference type="ARBA" id="ARBA00007837"/>
    </source>
</evidence>
<evidence type="ECO:0000256" key="18">
    <source>
        <dbReference type="PIRSR" id="PIRSR000732-1"/>
    </source>
</evidence>